<dbReference type="Gene3D" id="1.10.10.10">
    <property type="entry name" value="Winged helix-like DNA-binding domain superfamily/Winged helix DNA-binding domain"/>
    <property type="match status" value="2"/>
</dbReference>
<keyword evidence="6 14" id="KW-0863">Zinc-finger</keyword>
<evidence type="ECO:0000256" key="2">
    <source>
        <dbReference type="ARBA" id="ARBA00005733"/>
    </source>
</evidence>
<feature type="region of interest" description="Disordered" evidence="15">
    <location>
        <begin position="828"/>
        <end position="859"/>
    </location>
</feature>
<evidence type="ECO:0000256" key="4">
    <source>
        <dbReference type="ARBA" id="ARBA00022723"/>
    </source>
</evidence>
<dbReference type="InterPro" id="IPR001841">
    <property type="entry name" value="Znf_RING"/>
</dbReference>
<evidence type="ECO:0000313" key="19">
    <source>
        <dbReference type="EMBL" id="KAK1790098.1"/>
    </source>
</evidence>
<feature type="compositionally biased region" description="Polar residues" evidence="15">
    <location>
        <begin position="494"/>
        <end position="507"/>
    </location>
</feature>
<dbReference type="CDD" id="cd00131">
    <property type="entry name" value="PAX"/>
    <property type="match status" value="1"/>
</dbReference>
<keyword evidence="4" id="KW-0479">Metal-binding</keyword>
<dbReference type="InterPro" id="IPR022106">
    <property type="entry name" value="Pax7_C"/>
</dbReference>
<keyword evidence="16" id="KW-0472">Membrane</keyword>
<feature type="region of interest" description="Disordered" evidence="15">
    <location>
        <begin position="487"/>
        <end position="530"/>
    </location>
</feature>
<dbReference type="InterPro" id="IPR043565">
    <property type="entry name" value="PAX_fam"/>
</dbReference>
<dbReference type="InterPro" id="IPR009057">
    <property type="entry name" value="Homeodomain-like_sf"/>
</dbReference>
<keyword evidence="7" id="KW-0862">Zinc</keyword>
<keyword evidence="16" id="KW-1133">Transmembrane helix</keyword>
<keyword evidence="5" id="KW-0563">Paired box</keyword>
<dbReference type="AlphaFoldDB" id="A0AAD9DR42"/>
<dbReference type="GO" id="GO:0009653">
    <property type="term" value="P:anatomical structure morphogenesis"/>
    <property type="evidence" value="ECO:0007669"/>
    <property type="project" value="UniProtKB-ARBA"/>
</dbReference>
<evidence type="ECO:0000256" key="1">
    <source>
        <dbReference type="ARBA" id="ARBA00004123"/>
    </source>
</evidence>
<keyword evidence="8" id="KW-0524">Neurogenesis</keyword>
<evidence type="ECO:0000256" key="5">
    <source>
        <dbReference type="ARBA" id="ARBA00022724"/>
    </source>
</evidence>
<keyword evidence="3" id="KW-0217">Developmental protein</keyword>
<dbReference type="GO" id="GO:0005634">
    <property type="term" value="C:nucleus"/>
    <property type="evidence" value="ECO:0007669"/>
    <property type="project" value="UniProtKB-SubCell"/>
</dbReference>
<evidence type="ECO:0008006" key="21">
    <source>
        <dbReference type="Google" id="ProtNLM"/>
    </source>
</evidence>
<comment type="subcellular location">
    <subcellularLocation>
        <location evidence="1">Nucleus</location>
    </subcellularLocation>
</comment>
<dbReference type="PROSITE" id="PS50089">
    <property type="entry name" value="ZF_RING_2"/>
    <property type="match status" value="1"/>
</dbReference>
<proteinExistence type="inferred from homology"/>
<feature type="compositionally biased region" description="Basic and acidic residues" evidence="15">
    <location>
        <begin position="1"/>
        <end position="27"/>
    </location>
</feature>
<dbReference type="Pfam" id="PF00292">
    <property type="entry name" value="PAX"/>
    <property type="match status" value="1"/>
</dbReference>
<dbReference type="FunFam" id="1.10.10.10:FF:000080">
    <property type="entry name" value="paired box protein Pax-3 isoform X2"/>
    <property type="match status" value="1"/>
</dbReference>
<dbReference type="EMBL" id="JAROKS010000021">
    <property type="protein sequence ID" value="KAK1790098.1"/>
    <property type="molecule type" value="Genomic_DNA"/>
</dbReference>
<gene>
    <name evidence="19" type="ORF">P4O66_002403</name>
</gene>
<dbReference type="SUPFAM" id="SSF57850">
    <property type="entry name" value="RING/U-box"/>
    <property type="match status" value="1"/>
</dbReference>
<dbReference type="SMART" id="SM00351">
    <property type="entry name" value="PAX"/>
    <property type="match status" value="1"/>
</dbReference>
<dbReference type="InterPro" id="IPR036388">
    <property type="entry name" value="WH-like_DNA-bd_sf"/>
</dbReference>
<dbReference type="PRINTS" id="PR00027">
    <property type="entry name" value="PAIREDBOX"/>
</dbReference>
<evidence type="ECO:0000259" key="17">
    <source>
        <dbReference type="PROSITE" id="PS50089"/>
    </source>
</evidence>
<dbReference type="PANTHER" id="PTHR45636">
    <property type="entry name" value="PAIRED BOX PROTEIN PAX-6-RELATED-RELATED"/>
    <property type="match status" value="1"/>
</dbReference>
<feature type="compositionally biased region" description="Basic and acidic residues" evidence="15">
    <location>
        <begin position="828"/>
        <end position="851"/>
    </location>
</feature>
<keyword evidence="20" id="KW-1185">Reference proteome</keyword>
<protein>
    <recommendedName>
        <fullName evidence="21">RING-type domain-containing protein</fullName>
    </recommendedName>
</protein>
<dbReference type="FunFam" id="1.10.10.10:FF:000031">
    <property type="entry name" value="Paired box protein Pax-7"/>
    <property type="match status" value="1"/>
</dbReference>
<comment type="similarity">
    <text evidence="2">Belongs to the paired homeobox family.</text>
</comment>
<dbReference type="CDD" id="cd00086">
    <property type="entry name" value="homeodomain"/>
    <property type="match status" value="1"/>
</dbReference>
<evidence type="ECO:0000256" key="8">
    <source>
        <dbReference type="ARBA" id="ARBA00022902"/>
    </source>
</evidence>
<comment type="caution">
    <text evidence="19">The sequence shown here is derived from an EMBL/GenBank/DDBJ whole genome shotgun (WGS) entry which is preliminary data.</text>
</comment>
<dbReference type="SUPFAM" id="SSF46689">
    <property type="entry name" value="Homeodomain-like"/>
    <property type="match status" value="1"/>
</dbReference>
<feature type="transmembrane region" description="Helical" evidence="16">
    <location>
        <begin position="795"/>
        <end position="814"/>
    </location>
</feature>
<dbReference type="Pfam" id="PF14634">
    <property type="entry name" value="zf-RING_5"/>
    <property type="match status" value="1"/>
</dbReference>
<evidence type="ECO:0000259" key="18">
    <source>
        <dbReference type="PROSITE" id="PS51057"/>
    </source>
</evidence>
<dbReference type="PROSITE" id="PS51057">
    <property type="entry name" value="PAIRED_2"/>
    <property type="match status" value="1"/>
</dbReference>
<keyword evidence="12" id="KW-0804">Transcription</keyword>
<dbReference type="GO" id="GO:0000981">
    <property type="term" value="F:DNA-binding transcription factor activity, RNA polymerase II-specific"/>
    <property type="evidence" value="ECO:0007669"/>
    <property type="project" value="TreeGrafter"/>
</dbReference>
<dbReference type="InterPro" id="IPR001523">
    <property type="entry name" value="Paired_dom"/>
</dbReference>
<dbReference type="GO" id="GO:0008270">
    <property type="term" value="F:zinc ion binding"/>
    <property type="evidence" value="ECO:0007669"/>
    <property type="project" value="UniProtKB-KW"/>
</dbReference>
<dbReference type="InterPro" id="IPR013083">
    <property type="entry name" value="Znf_RING/FYVE/PHD"/>
</dbReference>
<keyword evidence="16" id="KW-0812">Transmembrane</keyword>
<evidence type="ECO:0000256" key="3">
    <source>
        <dbReference type="ARBA" id="ARBA00022473"/>
    </source>
</evidence>
<feature type="region of interest" description="Disordered" evidence="15">
    <location>
        <begin position="122"/>
        <end position="145"/>
    </location>
</feature>
<evidence type="ECO:0000256" key="9">
    <source>
        <dbReference type="ARBA" id="ARBA00023015"/>
    </source>
</evidence>
<name>A0AAD9DR42_9TELE</name>
<evidence type="ECO:0000256" key="14">
    <source>
        <dbReference type="PROSITE-ProRule" id="PRU00175"/>
    </source>
</evidence>
<dbReference type="InterPro" id="IPR017907">
    <property type="entry name" value="Znf_RING_CS"/>
</dbReference>
<dbReference type="Gene3D" id="3.30.40.10">
    <property type="entry name" value="Zinc/RING finger domain, C3HC4 (zinc finger)"/>
    <property type="match status" value="1"/>
</dbReference>
<evidence type="ECO:0000256" key="16">
    <source>
        <dbReference type="SAM" id="Phobius"/>
    </source>
</evidence>
<dbReference type="InterPro" id="IPR043182">
    <property type="entry name" value="PAIRED_DNA-bd_dom"/>
</dbReference>
<feature type="region of interest" description="Disordered" evidence="15">
    <location>
        <begin position="1"/>
        <end position="53"/>
    </location>
</feature>
<organism evidence="19 20">
    <name type="scientific">Electrophorus voltai</name>
    <dbReference type="NCBI Taxonomy" id="2609070"/>
    <lineage>
        <taxon>Eukaryota</taxon>
        <taxon>Metazoa</taxon>
        <taxon>Chordata</taxon>
        <taxon>Craniata</taxon>
        <taxon>Vertebrata</taxon>
        <taxon>Euteleostomi</taxon>
        <taxon>Actinopterygii</taxon>
        <taxon>Neopterygii</taxon>
        <taxon>Teleostei</taxon>
        <taxon>Ostariophysi</taxon>
        <taxon>Gymnotiformes</taxon>
        <taxon>Gymnotoidei</taxon>
        <taxon>Gymnotidae</taxon>
        <taxon>Electrophorus</taxon>
    </lineage>
</organism>
<dbReference type="InterPro" id="IPR001356">
    <property type="entry name" value="HD"/>
</dbReference>
<dbReference type="Pfam" id="PF12360">
    <property type="entry name" value="Pax7"/>
    <property type="match status" value="1"/>
</dbReference>
<evidence type="ECO:0000256" key="15">
    <source>
        <dbReference type="SAM" id="MobiDB-lite"/>
    </source>
</evidence>
<accession>A0AAD9DR42</accession>
<evidence type="ECO:0000256" key="7">
    <source>
        <dbReference type="ARBA" id="ARBA00022833"/>
    </source>
</evidence>
<evidence type="ECO:0000313" key="20">
    <source>
        <dbReference type="Proteomes" id="UP001239994"/>
    </source>
</evidence>
<dbReference type="PROSITE" id="PS00518">
    <property type="entry name" value="ZF_RING_1"/>
    <property type="match status" value="1"/>
</dbReference>
<dbReference type="GO" id="GO:0007399">
    <property type="term" value="P:nervous system development"/>
    <property type="evidence" value="ECO:0007669"/>
    <property type="project" value="UniProtKB-KW"/>
</dbReference>
<reference evidence="19" key="1">
    <citation type="submission" date="2023-03" db="EMBL/GenBank/DDBJ databases">
        <title>Electrophorus voltai genome.</title>
        <authorList>
            <person name="Bian C."/>
        </authorList>
    </citation>
    <scope>NUCLEOTIDE SEQUENCE</scope>
    <source>
        <strain evidence="19">CB-2022</strain>
        <tissue evidence="19">Muscle</tissue>
    </source>
</reference>
<dbReference type="GO" id="GO:0000978">
    <property type="term" value="F:RNA polymerase II cis-regulatory region sequence-specific DNA binding"/>
    <property type="evidence" value="ECO:0007669"/>
    <property type="project" value="TreeGrafter"/>
</dbReference>
<feature type="domain" description="Paired" evidence="18">
    <location>
        <begin position="242"/>
        <end position="369"/>
    </location>
</feature>
<feature type="compositionally biased region" description="Polar residues" evidence="15">
    <location>
        <begin position="122"/>
        <end position="132"/>
    </location>
</feature>
<keyword evidence="10" id="KW-0238">DNA-binding</keyword>
<evidence type="ECO:0000256" key="10">
    <source>
        <dbReference type="ARBA" id="ARBA00023125"/>
    </source>
</evidence>
<feature type="domain" description="RING-type" evidence="17">
    <location>
        <begin position="154"/>
        <end position="199"/>
    </location>
</feature>
<dbReference type="PROSITE" id="PS00034">
    <property type="entry name" value="PAIRED_1"/>
    <property type="match status" value="1"/>
</dbReference>
<dbReference type="Proteomes" id="UP001239994">
    <property type="component" value="Unassembled WGS sequence"/>
</dbReference>
<dbReference type="PANTHER" id="PTHR45636:SF17">
    <property type="entry name" value="PAIRED BOX PROTEIN PAX-3"/>
    <property type="match status" value="1"/>
</dbReference>
<evidence type="ECO:0000256" key="12">
    <source>
        <dbReference type="ARBA" id="ARBA00023163"/>
    </source>
</evidence>
<evidence type="ECO:0000256" key="11">
    <source>
        <dbReference type="ARBA" id="ARBA00023155"/>
    </source>
</evidence>
<evidence type="ECO:0000256" key="13">
    <source>
        <dbReference type="ARBA" id="ARBA00023242"/>
    </source>
</evidence>
<sequence>MERKEQRGERGGWSEEGGEAGRRREGRLVGGGRGDWSEEGGEAGRRREGGVHISKGKRPSMLLDFSTATLPPAAFFKHIFCTDPGHMQTTSPNDVDLRHDIIRLRRCMHACRRRQPRARTYSCETMSASPRASGSEDEASRESPFPPDQYEYNICYKYFSLDRRAPKIPGCSHTFCEECLNTMYVREDSPRRVACPLCQIVGYVTSPTKPSWRKPSLCFPGTACARAHHEGHQRLRLSTPLGQGRVNQLGGVFINGRPLPNHIRHKIVEMAHHGIRPCVISRQLRVSHGCVSKILCRYQETGSIRPGAIGGSKPKQNTNPDLDRKIEEYKRENPGMFSWEIRDKLLKDGICDRNNVPSVSSISRIMRCKFGGNGDDDDDDDEIEKRELEENERRAKHSIDGILGDRFQINLVLVLGSETIRGQASSLIVSHVLHDLRDCGHKVWFSNRRARWRKQAGANQLMAFNHLIPGGFPPSAMSSLQPYQIPESPYPTASIPQAVSEQPNTVHRPQPLPPTTVHQSGLGAAPGSQDGGASYCLSSSRCGFSGYSDGFVAPPTHSSPVNPSVTNGLPSQVMGLLNPGAVPHQPQADFAISPLAGALDPGASMAAGCHSAQRLEPLSGLSSMPSLSSSQSYGPSSYSSPAYTVDHVGPYQYSQYGQSKRFSRSKIACGSSLLEPCVSVRGAFHNLKLGACRAVRRRQEWRHIGGTLLALDPLSPTPPISLHLHGSPQPPPPGHASTPALRSGHLIRAVGLPECREAILKELEDNRQTPHGNLTTVAPTQTTGTSWARHSYDNAYFYILFVMFVYSFLALALFRSFIEHDKTKKDPYEEFMDPDHASAHKYGEGSAQEKLEFEEENIV</sequence>
<keyword evidence="9" id="KW-0805">Transcription regulation</keyword>
<keyword evidence="11" id="KW-0371">Homeobox</keyword>
<keyword evidence="13" id="KW-0539">Nucleus</keyword>
<evidence type="ECO:0000256" key="6">
    <source>
        <dbReference type="ARBA" id="ARBA00022771"/>
    </source>
</evidence>